<dbReference type="SUPFAM" id="SSF53822">
    <property type="entry name" value="Periplasmic binding protein-like I"/>
    <property type="match status" value="1"/>
</dbReference>
<organism evidence="5 6">
    <name type="scientific">Microbacterium imperiale</name>
    <dbReference type="NCBI Taxonomy" id="33884"/>
    <lineage>
        <taxon>Bacteria</taxon>
        <taxon>Bacillati</taxon>
        <taxon>Actinomycetota</taxon>
        <taxon>Actinomycetes</taxon>
        <taxon>Micrococcales</taxon>
        <taxon>Microbacteriaceae</taxon>
        <taxon>Microbacterium</taxon>
    </lineage>
</organism>
<evidence type="ECO:0000313" key="5">
    <source>
        <dbReference type="EMBL" id="GLJ80728.1"/>
    </source>
</evidence>
<sequence>MAVSVRDVAVAASVSVGTVSNVLNNPARVSPEMVARVQQAIADLGFVRNDAARQLRAGRSRSIGIVVLDIGNPFFAEVARGAETRAAESGMAVLLSTSDEKPEREAAHLDLFREQRVNGVLVTPAGDDLGRLDALRAAGVPVVLVDREVDDDAFASVSVDDVEGGYLAVAHLLARGRRRIAFVRGPASIRQVADRLEGARRAVAEVPGATLEEVPVPALSVLHGRSAGERLRERAGDDRVDAVFAANDLLAVGVLQAFSVLGRVRVPEEVALIGYDDIDFASATVVPLSSIRQPAHEIGYRAVDLLLRGLDDPAGAYERRVRFRPELVARDSTGG</sequence>
<dbReference type="InterPro" id="IPR000843">
    <property type="entry name" value="HTH_LacI"/>
</dbReference>
<dbReference type="CDD" id="cd01392">
    <property type="entry name" value="HTH_LacI"/>
    <property type="match status" value="1"/>
</dbReference>
<reference evidence="5" key="2">
    <citation type="submission" date="2023-01" db="EMBL/GenBank/DDBJ databases">
        <authorList>
            <person name="Sun Q."/>
            <person name="Evtushenko L."/>
        </authorList>
    </citation>
    <scope>NUCLEOTIDE SEQUENCE</scope>
    <source>
        <strain evidence="5">VKM Ac-1447</strain>
    </source>
</reference>
<feature type="domain" description="HTH lacI-type" evidence="4">
    <location>
        <begin position="3"/>
        <end position="57"/>
    </location>
</feature>
<evidence type="ECO:0000256" key="1">
    <source>
        <dbReference type="ARBA" id="ARBA00023015"/>
    </source>
</evidence>
<dbReference type="Pfam" id="PF13377">
    <property type="entry name" value="Peripla_BP_3"/>
    <property type="match status" value="1"/>
</dbReference>
<dbReference type="PANTHER" id="PTHR30146:SF109">
    <property type="entry name" value="HTH-TYPE TRANSCRIPTIONAL REGULATOR GALS"/>
    <property type="match status" value="1"/>
</dbReference>
<gene>
    <name evidence="5" type="ORF">GCM10017586_24110</name>
</gene>
<dbReference type="Gene3D" id="3.40.50.2300">
    <property type="match status" value="2"/>
</dbReference>
<reference evidence="5" key="1">
    <citation type="journal article" date="2014" name="Int. J. Syst. Evol. Microbiol.">
        <title>Complete genome sequence of Corynebacterium casei LMG S-19264T (=DSM 44701T), isolated from a smear-ripened cheese.</title>
        <authorList>
            <consortium name="US DOE Joint Genome Institute (JGI-PGF)"/>
            <person name="Walter F."/>
            <person name="Albersmeier A."/>
            <person name="Kalinowski J."/>
            <person name="Ruckert C."/>
        </authorList>
    </citation>
    <scope>NUCLEOTIDE SEQUENCE</scope>
    <source>
        <strain evidence="5">VKM Ac-1447</strain>
    </source>
</reference>
<dbReference type="InterPro" id="IPR046335">
    <property type="entry name" value="LacI/GalR-like_sensor"/>
</dbReference>
<dbReference type="SUPFAM" id="SSF47413">
    <property type="entry name" value="lambda repressor-like DNA-binding domains"/>
    <property type="match status" value="1"/>
</dbReference>
<dbReference type="Proteomes" id="UP001142317">
    <property type="component" value="Unassembled WGS sequence"/>
</dbReference>
<dbReference type="InterPro" id="IPR028082">
    <property type="entry name" value="Peripla_BP_I"/>
</dbReference>
<dbReference type="InterPro" id="IPR010982">
    <property type="entry name" value="Lambda_DNA-bd_dom_sf"/>
</dbReference>
<accession>A0A9W6M3K5</accession>
<name>A0A9W6M3K5_9MICO</name>
<keyword evidence="3" id="KW-0804">Transcription</keyword>
<dbReference type="GO" id="GO:0000976">
    <property type="term" value="F:transcription cis-regulatory region binding"/>
    <property type="evidence" value="ECO:0007669"/>
    <property type="project" value="TreeGrafter"/>
</dbReference>
<protein>
    <submittedName>
        <fullName evidence="5">LacI family transcriptional regulator</fullName>
    </submittedName>
</protein>
<dbReference type="Gene3D" id="1.10.260.40">
    <property type="entry name" value="lambda repressor-like DNA-binding domains"/>
    <property type="match status" value="1"/>
</dbReference>
<evidence type="ECO:0000259" key="4">
    <source>
        <dbReference type="PROSITE" id="PS50932"/>
    </source>
</evidence>
<dbReference type="PROSITE" id="PS00356">
    <property type="entry name" value="HTH_LACI_1"/>
    <property type="match status" value="1"/>
</dbReference>
<proteinExistence type="predicted"/>
<dbReference type="RefSeq" id="WP_210006934.1">
    <property type="nucleotide sequence ID" value="NZ_BSEO01000014.1"/>
</dbReference>
<evidence type="ECO:0000313" key="6">
    <source>
        <dbReference type="Proteomes" id="UP001142317"/>
    </source>
</evidence>
<evidence type="ECO:0000256" key="3">
    <source>
        <dbReference type="ARBA" id="ARBA00023163"/>
    </source>
</evidence>
<dbReference type="PANTHER" id="PTHR30146">
    <property type="entry name" value="LACI-RELATED TRANSCRIPTIONAL REPRESSOR"/>
    <property type="match status" value="1"/>
</dbReference>
<dbReference type="GO" id="GO:0003700">
    <property type="term" value="F:DNA-binding transcription factor activity"/>
    <property type="evidence" value="ECO:0007669"/>
    <property type="project" value="TreeGrafter"/>
</dbReference>
<dbReference type="SMART" id="SM00354">
    <property type="entry name" value="HTH_LACI"/>
    <property type="match status" value="1"/>
</dbReference>
<keyword evidence="6" id="KW-1185">Reference proteome</keyword>
<dbReference type="PROSITE" id="PS50932">
    <property type="entry name" value="HTH_LACI_2"/>
    <property type="match status" value="1"/>
</dbReference>
<evidence type="ECO:0000256" key="2">
    <source>
        <dbReference type="ARBA" id="ARBA00023125"/>
    </source>
</evidence>
<keyword evidence="2" id="KW-0238">DNA-binding</keyword>
<dbReference type="EMBL" id="BSEO01000014">
    <property type="protein sequence ID" value="GLJ80728.1"/>
    <property type="molecule type" value="Genomic_DNA"/>
</dbReference>
<dbReference type="AlphaFoldDB" id="A0A9W6M3K5"/>
<keyword evidence="1" id="KW-0805">Transcription regulation</keyword>
<dbReference type="Pfam" id="PF00356">
    <property type="entry name" value="LacI"/>
    <property type="match status" value="1"/>
</dbReference>
<comment type="caution">
    <text evidence="5">The sequence shown here is derived from an EMBL/GenBank/DDBJ whole genome shotgun (WGS) entry which is preliminary data.</text>
</comment>